<dbReference type="InterPro" id="IPR033399">
    <property type="entry name" value="TP_0789-like"/>
</dbReference>
<reference evidence="2" key="1">
    <citation type="journal article" date="2014" name="Front. Microbiol.">
        <title>High frequency of phylogenetically diverse reductive dehalogenase-homologous genes in deep subseafloor sedimentary metagenomes.</title>
        <authorList>
            <person name="Kawai M."/>
            <person name="Futagami T."/>
            <person name="Toyoda A."/>
            <person name="Takaki Y."/>
            <person name="Nishi S."/>
            <person name="Hori S."/>
            <person name="Arai W."/>
            <person name="Tsubouchi T."/>
            <person name="Morono Y."/>
            <person name="Uchiyama I."/>
            <person name="Ito T."/>
            <person name="Fujiyama A."/>
            <person name="Inagaki F."/>
            <person name="Takami H."/>
        </authorList>
    </citation>
    <scope>NUCLEOTIDE SEQUENCE</scope>
    <source>
        <strain evidence="2">Expedition CK06-06</strain>
    </source>
</reference>
<dbReference type="PROSITE" id="PS51257">
    <property type="entry name" value="PROKAR_LIPOPROTEIN"/>
    <property type="match status" value="1"/>
</dbReference>
<evidence type="ECO:0000259" key="1">
    <source>
        <dbReference type="Pfam" id="PF17131"/>
    </source>
</evidence>
<dbReference type="CDD" id="cd16329">
    <property type="entry name" value="LolA_like"/>
    <property type="match status" value="1"/>
</dbReference>
<dbReference type="Gene3D" id="2.50.20.10">
    <property type="entry name" value="Lipoprotein localisation LolA/LolB/LppX"/>
    <property type="match status" value="1"/>
</dbReference>
<comment type="caution">
    <text evidence="2">The sequence shown here is derived from an EMBL/GenBank/DDBJ whole genome shotgun (WGS) entry which is preliminary data.</text>
</comment>
<feature type="domain" description="Uncharacterized protein TP-0789" evidence="1">
    <location>
        <begin position="76"/>
        <end position="119"/>
    </location>
</feature>
<feature type="non-terminal residue" evidence="2">
    <location>
        <position position="120"/>
    </location>
</feature>
<accession>X0WEU1</accession>
<organism evidence="2">
    <name type="scientific">marine sediment metagenome</name>
    <dbReference type="NCBI Taxonomy" id="412755"/>
    <lineage>
        <taxon>unclassified sequences</taxon>
        <taxon>metagenomes</taxon>
        <taxon>ecological metagenomes</taxon>
    </lineage>
</organism>
<dbReference type="EMBL" id="BARS01047752">
    <property type="protein sequence ID" value="GAG29464.1"/>
    <property type="molecule type" value="Genomic_DNA"/>
</dbReference>
<sequence length="120" mass="13611">MKTIRILTAFLAVIFVSCGLSSQDELTAKQIMDKGFETMKLAGSEAVSTMTIIDSKGRERVRQIAMVTKLFDNGDTEKRLLRFLSPADVKGTGLLVFDYKEKDDDMWLFMPALRKTRRIV</sequence>
<gene>
    <name evidence="2" type="ORF">S01H1_71685</name>
</gene>
<name>X0WEU1_9ZZZZ</name>
<evidence type="ECO:0000313" key="2">
    <source>
        <dbReference type="EMBL" id="GAG29464.1"/>
    </source>
</evidence>
<dbReference type="Pfam" id="PF17131">
    <property type="entry name" value="LolA_like"/>
    <property type="match status" value="1"/>
</dbReference>
<protein>
    <recommendedName>
        <fullName evidence="1">Uncharacterized protein TP-0789 domain-containing protein</fullName>
    </recommendedName>
</protein>
<proteinExistence type="predicted"/>
<dbReference type="AlphaFoldDB" id="X0WEU1"/>